<evidence type="ECO:0000259" key="7">
    <source>
        <dbReference type="Pfam" id="PF14322"/>
    </source>
</evidence>
<dbReference type="InterPro" id="IPR012944">
    <property type="entry name" value="SusD_RagB_dom"/>
</dbReference>
<evidence type="ECO:0000313" key="8">
    <source>
        <dbReference type="EMBL" id="AMD84529.1"/>
    </source>
</evidence>
<dbReference type="KEGG" id="chg:AXF12_02720"/>
<name>A0AAX2H023_9FLAO</name>
<feature type="domain" description="SusD-like N-terminal" evidence="7">
    <location>
        <begin position="37"/>
        <end position="235"/>
    </location>
</feature>
<dbReference type="Pfam" id="PF14322">
    <property type="entry name" value="SusD-like_3"/>
    <property type="match status" value="1"/>
</dbReference>
<evidence type="ECO:0000313" key="9">
    <source>
        <dbReference type="EMBL" id="SNV09595.1"/>
    </source>
</evidence>
<sequence>MKRFIYISTILISLTACSLDKDPISEFNEKNMQNSGSSTKIDTKEQMKSQYEAIYTFMRGAGQEFWMLDYMVNTETRSDNAYAGAADVELTQVEQCNPDPINKNITRDWPKYLEGVTIADRVISNIDKVPDGSLTQAERRQWKAEARILKAWMLFDMVRFWGGLPLPPEDLPEITSENIEDLYQRFYVERSSVEDVYKLIISNLEEAVADAPQVQSGNKFILSKAVAQSLLAKVYAEKPMRDYNKTIQYCNDVINSGFTLVADYRDLFAVNDTKSDAKLRNSTESIFEITYSTGGRNWLAGLFGIDLINSNSRNNWRKWCTPSRDLAAAFDAEGDAIRKEASIVYDPVSWSFYYPSDKYAFLYKIRSGANSVIKLRLADILLLKAEAHAALGQVQEAATLVNQVRTRVKLAPIATTLSQEAMKEAVLKERRLELAFEGHRWFDLVRNDAAISTMNTLNNRDSSRLKQMYPLNEQTILYPVPQVERNKNIKLTQNPGY</sequence>
<reference evidence="8 10" key="1">
    <citation type="submission" date="2016-02" db="EMBL/GenBank/DDBJ databases">
        <authorList>
            <person name="Holder M.E."/>
            <person name="Ajami N.J."/>
            <person name="Petrosino J.F."/>
        </authorList>
    </citation>
    <scope>NUCLEOTIDE SEQUENCE [LARGE SCALE GENOMIC DNA]</scope>
    <source>
        <strain evidence="8 10">CCUG 32990</strain>
    </source>
</reference>
<evidence type="ECO:0000313" key="10">
    <source>
        <dbReference type="Proteomes" id="UP000065822"/>
    </source>
</evidence>
<accession>A0AAX2H023</accession>
<organism evidence="9 11">
    <name type="scientific">Capnocytophaga haemolytica</name>
    <dbReference type="NCBI Taxonomy" id="45243"/>
    <lineage>
        <taxon>Bacteria</taxon>
        <taxon>Pseudomonadati</taxon>
        <taxon>Bacteroidota</taxon>
        <taxon>Flavobacteriia</taxon>
        <taxon>Flavobacteriales</taxon>
        <taxon>Flavobacteriaceae</taxon>
        <taxon>Capnocytophaga</taxon>
    </lineage>
</organism>
<evidence type="ECO:0000256" key="1">
    <source>
        <dbReference type="ARBA" id="ARBA00004442"/>
    </source>
</evidence>
<dbReference type="SUPFAM" id="SSF48452">
    <property type="entry name" value="TPR-like"/>
    <property type="match status" value="1"/>
</dbReference>
<evidence type="ECO:0000256" key="5">
    <source>
        <dbReference type="ARBA" id="ARBA00023237"/>
    </source>
</evidence>
<dbReference type="Pfam" id="PF07980">
    <property type="entry name" value="SusD_RagB"/>
    <property type="match status" value="1"/>
</dbReference>
<dbReference type="Proteomes" id="UP000065822">
    <property type="component" value="Chromosome"/>
</dbReference>
<dbReference type="GO" id="GO:0009279">
    <property type="term" value="C:cell outer membrane"/>
    <property type="evidence" value="ECO:0007669"/>
    <property type="project" value="UniProtKB-SubCell"/>
</dbReference>
<dbReference type="EMBL" id="CP014227">
    <property type="protein sequence ID" value="AMD84529.1"/>
    <property type="molecule type" value="Genomic_DNA"/>
</dbReference>
<dbReference type="PROSITE" id="PS51257">
    <property type="entry name" value="PROKAR_LIPOPROTEIN"/>
    <property type="match status" value="1"/>
</dbReference>
<gene>
    <name evidence="8" type="ORF">AXF12_02720</name>
    <name evidence="9" type="ORF">SAMEA44541418_01198</name>
</gene>
<protein>
    <submittedName>
        <fullName evidence="9">SusD family</fullName>
    </submittedName>
</protein>
<evidence type="ECO:0000256" key="3">
    <source>
        <dbReference type="ARBA" id="ARBA00022729"/>
    </source>
</evidence>
<comment type="subcellular location">
    <subcellularLocation>
        <location evidence="1">Cell outer membrane</location>
    </subcellularLocation>
</comment>
<keyword evidence="3" id="KW-0732">Signal</keyword>
<keyword evidence="4" id="KW-0472">Membrane</keyword>
<dbReference type="InterPro" id="IPR011990">
    <property type="entry name" value="TPR-like_helical_dom_sf"/>
</dbReference>
<evidence type="ECO:0000256" key="2">
    <source>
        <dbReference type="ARBA" id="ARBA00006275"/>
    </source>
</evidence>
<dbReference type="EMBL" id="LT906449">
    <property type="protein sequence ID" value="SNV09595.1"/>
    <property type="molecule type" value="Genomic_DNA"/>
</dbReference>
<dbReference type="Gene3D" id="1.25.40.390">
    <property type="match status" value="1"/>
</dbReference>
<keyword evidence="10" id="KW-1185">Reference proteome</keyword>
<dbReference type="InterPro" id="IPR033985">
    <property type="entry name" value="SusD-like_N"/>
</dbReference>
<reference evidence="9 11" key="2">
    <citation type="submission" date="2017-06" db="EMBL/GenBank/DDBJ databases">
        <authorList>
            <consortium name="Pathogen Informatics"/>
        </authorList>
    </citation>
    <scope>NUCLEOTIDE SEQUENCE [LARGE SCALE GENOMIC DNA]</scope>
    <source>
        <strain evidence="9 11">NCTC12947</strain>
    </source>
</reference>
<evidence type="ECO:0000313" key="11">
    <source>
        <dbReference type="Proteomes" id="UP000215539"/>
    </source>
</evidence>
<feature type="domain" description="RagB/SusD" evidence="6">
    <location>
        <begin position="370"/>
        <end position="497"/>
    </location>
</feature>
<dbReference type="Proteomes" id="UP000215539">
    <property type="component" value="Chromosome 1"/>
</dbReference>
<proteinExistence type="inferred from homology"/>
<comment type="similarity">
    <text evidence="2">Belongs to the SusD family.</text>
</comment>
<dbReference type="CDD" id="cd08977">
    <property type="entry name" value="SusD"/>
    <property type="match status" value="1"/>
</dbReference>
<evidence type="ECO:0000256" key="4">
    <source>
        <dbReference type="ARBA" id="ARBA00023136"/>
    </source>
</evidence>
<dbReference type="AlphaFoldDB" id="A0AAX2H023"/>
<keyword evidence="5" id="KW-0998">Cell outer membrane</keyword>
<dbReference type="RefSeq" id="WP_066428106.1">
    <property type="nucleotide sequence ID" value="NZ_CP014227.1"/>
</dbReference>
<evidence type="ECO:0000259" key="6">
    <source>
        <dbReference type="Pfam" id="PF07980"/>
    </source>
</evidence>